<evidence type="ECO:0000313" key="2">
    <source>
        <dbReference type="Proteomes" id="UP000824088"/>
    </source>
</evidence>
<dbReference type="InterPro" id="IPR012347">
    <property type="entry name" value="Ferritin-like"/>
</dbReference>
<accession>A0A9D1L2R4</accession>
<evidence type="ECO:0008006" key="3">
    <source>
        <dbReference type="Google" id="ProtNLM"/>
    </source>
</evidence>
<dbReference type="Proteomes" id="UP000824088">
    <property type="component" value="Unassembled WGS sequence"/>
</dbReference>
<dbReference type="Gene3D" id="1.20.1260.10">
    <property type="match status" value="1"/>
</dbReference>
<protein>
    <recommendedName>
        <fullName evidence="3">DUF2383 domain-containing protein</fullName>
    </recommendedName>
</protein>
<proteinExistence type="predicted"/>
<name>A0A9D1L2R4_9FIRM</name>
<reference evidence="1" key="2">
    <citation type="journal article" date="2021" name="PeerJ">
        <title>Extensive microbial diversity within the chicken gut microbiome revealed by metagenomics and culture.</title>
        <authorList>
            <person name="Gilroy R."/>
            <person name="Ravi A."/>
            <person name="Getino M."/>
            <person name="Pursley I."/>
            <person name="Horton D.L."/>
            <person name="Alikhan N.F."/>
            <person name="Baker D."/>
            <person name="Gharbi K."/>
            <person name="Hall N."/>
            <person name="Watson M."/>
            <person name="Adriaenssens E.M."/>
            <person name="Foster-Nyarko E."/>
            <person name="Jarju S."/>
            <person name="Secka A."/>
            <person name="Antonio M."/>
            <person name="Oren A."/>
            <person name="Chaudhuri R.R."/>
            <person name="La Ragione R."/>
            <person name="Hildebrand F."/>
            <person name="Pallen M.J."/>
        </authorList>
    </citation>
    <scope>NUCLEOTIDE SEQUENCE</scope>
    <source>
        <strain evidence="1">1063</strain>
    </source>
</reference>
<evidence type="ECO:0000313" key="1">
    <source>
        <dbReference type="EMBL" id="HIU21846.1"/>
    </source>
</evidence>
<dbReference type="EMBL" id="DVMN01000115">
    <property type="protein sequence ID" value="HIU21846.1"/>
    <property type="molecule type" value="Genomic_DNA"/>
</dbReference>
<gene>
    <name evidence="1" type="ORF">IAD51_06450</name>
</gene>
<comment type="caution">
    <text evidence="1">The sequence shown here is derived from an EMBL/GenBank/DDBJ whole genome shotgun (WGS) entry which is preliminary data.</text>
</comment>
<organism evidence="1 2">
    <name type="scientific">Candidatus Limadaptatus stercorigallinarum</name>
    <dbReference type="NCBI Taxonomy" id="2840845"/>
    <lineage>
        <taxon>Bacteria</taxon>
        <taxon>Bacillati</taxon>
        <taxon>Bacillota</taxon>
        <taxon>Clostridia</taxon>
        <taxon>Eubacteriales</taxon>
        <taxon>Candidatus Limadaptatus</taxon>
    </lineage>
</organism>
<sequence>MKILREMVRSTTMGIDAIDHVLPYAEDENLVRLMNEQKQSMKDMLCEAKKGLTRDEIEEAEGSKFAKTMLKASSSFSAMMNSDTSHLARMLIEGYETGIVSMQKCLNEMRKAHEEAPLCAKDLIKSYDKNIKALRKYL</sequence>
<reference evidence="1" key="1">
    <citation type="submission" date="2020-10" db="EMBL/GenBank/DDBJ databases">
        <authorList>
            <person name="Gilroy R."/>
        </authorList>
    </citation>
    <scope>NUCLEOTIDE SEQUENCE</scope>
    <source>
        <strain evidence="1">1063</strain>
    </source>
</reference>
<dbReference type="AlphaFoldDB" id="A0A9D1L2R4"/>